<keyword evidence="1" id="KW-0472">Membrane</keyword>
<dbReference type="Pfam" id="PF20136">
    <property type="entry name" value="DUF6526"/>
    <property type="match status" value="1"/>
</dbReference>
<dbReference type="EMBL" id="JBHTMV010000006">
    <property type="protein sequence ID" value="MFD1294501.1"/>
    <property type="molecule type" value="Genomic_DNA"/>
</dbReference>
<proteinExistence type="predicted"/>
<evidence type="ECO:0000313" key="3">
    <source>
        <dbReference type="Proteomes" id="UP001597241"/>
    </source>
</evidence>
<evidence type="ECO:0000313" key="2">
    <source>
        <dbReference type="EMBL" id="MFD1294501.1"/>
    </source>
</evidence>
<dbReference type="Proteomes" id="UP001597241">
    <property type="component" value="Unassembled WGS sequence"/>
</dbReference>
<accession>A0ABW3WTA7</accession>
<keyword evidence="1" id="KW-1133">Transmembrane helix</keyword>
<organism evidence="2 3">
    <name type="scientific">Lutibacter holmesii</name>
    <dbReference type="NCBI Taxonomy" id="1137985"/>
    <lineage>
        <taxon>Bacteria</taxon>
        <taxon>Pseudomonadati</taxon>
        <taxon>Bacteroidota</taxon>
        <taxon>Flavobacteriia</taxon>
        <taxon>Flavobacteriales</taxon>
        <taxon>Flavobacteriaceae</taxon>
        <taxon>Lutibacter</taxon>
    </lineage>
</organism>
<name>A0ABW3WTA7_9FLAO</name>
<keyword evidence="3" id="KW-1185">Reference proteome</keyword>
<feature type="transmembrane region" description="Helical" evidence="1">
    <location>
        <begin position="12"/>
        <end position="35"/>
    </location>
</feature>
<protein>
    <submittedName>
        <fullName evidence="2">DUF6526 family protein</fullName>
    </submittedName>
</protein>
<comment type="caution">
    <text evidence="2">The sequence shown here is derived from an EMBL/GenBank/DDBJ whole genome shotgun (WGS) entry which is preliminary data.</text>
</comment>
<gene>
    <name evidence="2" type="ORF">ACFQ5N_11700</name>
</gene>
<sequence length="142" mass="16263">MKKQSFENHSKLVMGFHGFTFLAMMGLFIGSLIALAKSTDATFYGASLLVLNAIILMLLAFYLRSFALKAQDRAIRAEEKLRYFILTGKAISNKISTRQLIGLRFASDEEFVELVHRAQKENLSEKDIKKLIKNWKPDLYRV</sequence>
<keyword evidence="1" id="KW-0812">Transmembrane</keyword>
<feature type="transmembrane region" description="Helical" evidence="1">
    <location>
        <begin position="41"/>
        <end position="63"/>
    </location>
</feature>
<evidence type="ECO:0000256" key="1">
    <source>
        <dbReference type="SAM" id="Phobius"/>
    </source>
</evidence>
<dbReference type="InterPro" id="IPR045385">
    <property type="entry name" value="DUF6526"/>
</dbReference>
<reference evidence="3" key="1">
    <citation type="journal article" date="2019" name="Int. J. Syst. Evol. Microbiol.">
        <title>The Global Catalogue of Microorganisms (GCM) 10K type strain sequencing project: providing services to taxonomists for standard genome sequencing and annotation.</title>
        <authorList>
            <consortium name="The Broad Institute Genomics Platform"/>
            <consortium name="The Broad Institute Genome Sequencing Center for Infectious Disease"/>
            <person name="Wu L."/>
            <person name="Ma J."/>
        </authorList>
    </citation>
    <scope>NUCLEOTIDE SEQUENCE [LARGE SCALE GENOMIC DNA]</scope>
    <source>
        <strain evidence="3">CCUG 62221</strain>
    </source>
</reference>
<dbReference type="RefSeq" id="WP_386809732.1">
    <property type="nucleotide sequence ID" value="NZ_JBHTMV010000006.1"/>
</dbReference>